<evidence type="ECO:0000256" key="3">
    <source>
        <dbReference type="PIRSR" id="PIRSR000443-1"/>
    </source>
</evidence>
<dbReference type="AlphaFoldDB" id="A0A8H3J103"/>
<evidence type="ECO:0000256" key="1">
    <source>
        <dbReference type="ARBA" id="ARBA00006886"/>
    </source>
</evidence>
<keyword evidence="7" id="KW-1185">Reference proteome</keyword>
<dbReference type="OrthoDB" id="191364at2759"/>
<dbReference type="HAMAP" id="MF_00296">
    <property type="entry name" value="MetX_acyltransf"/>
    <property type="match status" value="1"/>
</dbReference>
<feature type="compositionally biased region" description="Polar residues" evidence="4">
    <location>
        <begin position="290"/>
        <end position="303"/>
    </location>
</feature>
<feature type="region of interest" description="Disordered" evidence="4">
    <location>
        <begin position="238"/>
        <end position="303"/>
    </location>
</feature>
<dbReference type="InterPro" id="IPR000073">
    <property type="entry name" value="AB_hydrolase_1"/>
</dbReference>
<dbReference type="PANTHER" id="PTHR32268:SF11">
    <property type="entry name" value="HOMOSERINE O-ACETYLTRANSFERASE"/>
    <property type="match status" value="1"/>
</dbReference>
<dbReference type="GO" id="GO:0009086">
    <property type="term" value="P:methionine biosynthetic process"/>
    <property type="evidence" value="ECO:0007669"/>
    <property type="project" value="TreeGrafter"/>
</dbReference>
<protein>
    <recommendedName>
        <fullName evidence="5">AB hydrolase-1 domain-containing protein</fullName>
    </recommendedName>
</protein>
<proteinExistence type="inferred from homology"/>
<evidence type="ECO:0000256" key="2">
    <source>
        <dbReference type="ARBA" id="ARBA00022679"/>
    </source>
</evidence>
<evidence type="ECO:0000256" key="4">
    <source>
        <dbReference type="SAM" id="MobiDB-lite"/>
    </source>
</evidence>
<evidence type="ECO:0000313" key="7">
    <source>
        <dbReference type="Proteomes" id="UP000664534"/>
    </source>
</evidence>
<dbReference type="PIRSF" id="PIRSF000443">
    <property type="entry name" value="Homoser_Ac_trans"/>
    <property type="match status" value="1"/>
</dbReference>
<dbReference type="PANTHER" id="PTHR32268">
    <property type="entry name" value="HOMOSERINE O-ACETYLTRANSFERASE"/>
    <property type="match status" value="1"/>
</dbReference>
<dbReference type="GO" id="GO:0009092">
    <property type="term" value="P:homoserine metabolic process"/>
    <property type="evidence" value="ECO:0007669"/>
    <property type="project" value="TreeGrafter"/>
</dbReference>
<organism evidence="6 7">
    <name type="scientific">Imshaugia aleurites</name>
    <dbReference type="NCBI Taxonomy" id="172621"/>
    <lineage>
        <taxon>Eukaryota</taxon>
        <taxon>Fungi</taxon>
        <taxon>Dikarya</taxon>
        <taxon>Ascomycota</taxon>
        <taxon>Pezizomycotina</taxon>
        <taxon>Lecanoromycetes</taxon>
        <taxon>OSLEUM clade</taxon>
        <taxon>Lecanoromycetidae</taxon>
        <taxon>Lecanorales</taxon>
        <taxon>Lecanorineae</taxon>
        <taxon>Parmeliaceae</taxon>
        <taxon>Imshaugia</taxon>
    </lineage>
</organism>
<feature type="domain" description="AB hydrolase-1" evidence="5">
    <location>
        <begin position="57"/>
        <end position="409"/>
    </location>
</feature>
<evidence type="ECO:0000259" key="5">
    <source>
        <dbReference type="Pfam" id="PF00561"/>
    </source>
</evidence>
<feature type="compositionally biased region" description="Basic residues" evidence="4">
    <location>
        <begin position="239"/>
        <end position="251"/>
    </location>
</feature>
<feature type="active site" evidence="3">
    <location>
        <position position="376"/>
    </location>
</feature>
<accession>A0A8H3J103</accession>
<feature type="active site" evidence="3">
    <location>
        <position position="405"/>
    </location>
</feature>
<name>A0A8H3J103_9LECA</name>
<comment type="caution">
    <text evidence="6">The sequence shown here is derived from an EMBL/GenBank/DDBJ whole genome shotgun (WGS) entry which is preliminary data.</text>
</comment>
<dbReference type="InterPro" id="IPR008220">
    <property type="entry name" value="HAT_MetX-like"/>
</dbReference>
<dbReference type="Gene3D" id="3.40.50.1820">
    <property type="entry name" value="alpha/beta hydrolase"/>
    <property type="match status" value="1"/>
</dbReference>
<keyword evidence="2" id="KW-0808">Transferase</keyword>
<reference evidence="6" key="1">
    <citation type="submission" date="2021-03" db="EMBL/GenBank/DDBJ databases">
        <authorList>
            <person name="Tagirdzhanova G."/>
        </authorList>
    </citation>
    <scope>NUCLEOTIDE SEQUENCE</scope>
</reference>
<feature type="active site" description="Nucleophile" evidence="3">
    <location>
        <position position="153"/>
    </location>
</feature>
<dbReference type="SUPFAM" id="SSF53474">
    <property type="entry name" value="alpha/beta-Hydrolases"/>
    <property type="match status" value="1"/>
</dbReference>
<dbReference type="Pfam" id="PF00561">
    <property type="entry name" value="Abhydrolase_1"/>
    <property type="match status" value="1"/>
</dbReference>
<sequence length="459" mass="50620">MTAQIGHIPERRNPYVDLILDQNFALISSLTLDSGYVLEKCEVAYKTWGILNEKRDNVLIVCHALSGSSDVEDWWGPLLGPGKAFDYTRYFVFCGNLLGSPYGSASPLTVNPSTGRPYGPDFPETSIRDDVRAHKLVLDALGVHSVAAVVGGSMGGMSALEWPLCTPIGYVNAIIPIATSADHSAWGISWAEAQKQCIYADSNYQDGYYDMSSQPKSGLAAARMVAMLTYRSGVSFGKRFGRKPPTKKKRPQKSDQDLVDADCVNLANGTSQNPKCDPSRSRKRARMQASIGTQTPTNRTRSPVFSAQSYLKYQGDKFIRRFDANCYISLTNKMDAHDLTRDRIVIGEGPDEVEEAFTEVLKAVPRKALVVSVDSDNLFQPDQQLKLAKYLPDATLSTIRSEDGHDGFLLEFEALDGLISERLREQCSWVYKGSPRLECNGTGPAPVKDSVFGEVESEW</sequence>
<dbReference type="InterPro" id="IPR029058">
    <property type="entry name" value="AB_hydrolase_fold"/>
</dbReference>
<dbReference type="GO" id="GO:0004414">
    <property type="term" value="F:homoserine O-acetyltransferase activity"/>
    <property type="evidence" value="ECO:0007669"/>
    <property type="project" value="TreeGrafter"/>
</dbReference>
<dbReference type="EMBL" id="CAJPDT010000111">
    <property type="protein sequence ID" value="CAF9938706.1"/>
    <property type="molecule type" value="Genomic_DNA"/>
</dbReference>
<gene>
    <name evidence="6" type="ORF">IMSHALPRED_001050</name>
</gene>
<comment type="similarity">
    <text evidence="1">Belongs to the AB hydrolase superfamily. MetX family.</text>
</comment>
<evidence type="ECO:0000313" key="6">
    <source>
        <dbReference type="EMBL" id="CAF9938706.1"/>
    </source>
</evidence>
<dbReference type="NCBIfam" id="TIGR01392">
    <property type="entry name" value="homoserO_Ac_trn"/>
    <property type="match status" value="1"/>
</dbReference>
<dbReference type="Proteomes" id="UP000664534">
    <property type="component" value="Unassembled WGS sequence"/>
</dbReference>